<feature type="active site" description="Charge relay system" evidence="5">
    <location>
        <position position="400"/>
    </location>
</feature>
<dbReference type="Proteomes" id="UP000034024">
    <property type="component" value="Chromosome"/>
</dbReference>
<dbReference type="InterPro" id="IPR015500">
    <property type="entry name" value="Peptidase_S8_subtilisin-rel"/>
</dbReference>
<evidence type="ECO:0000313" key="8">
    <source>
        <dbReference type="EMBL" id="AKH17943.1"/>
    </source>
</evidence>
<dbReference type="Gene3D" id="3.40.50.200">
    <property type="entry name" value="Peptidase S8/S53 domain"/>
    <property type="match status" value="1"/>
</dbReference>
<evidence type="ECO:0000256" key="2">
    <source>
        <dbReference type="ARBA" id="ARBA00022670"/>
    </source>
</evidence>
<dbReference type="InterPro" id="IPR050131">
    <property type="entry name" value="Peptidase_S8_subtilisin-like"/>
</dbReference>
<dbReference type="InterPro" id="IPR036852">
    <property type="entry name" value="Peptidase_S8/S53_dom_sf"/>
</dbReference>
<keyword evidence="6" id="KW-0732">Signal</keyword>
<dbReference type="KEGG" id="dch:SY84_13985"/>
<dbReference type="RefSeq" id="WP_046844510.1">
    <property type="nucleotide sequence ID" value="NZ_CP011389.1"/>
</dbReference>
<comment type="similarity">
    <text evidence="1 5">Belongs to the peptidase S8 family.</text>
</comment>
<evidence type="ECO:0000256" key="4">
    <source>
        <dbReference type="ARBA" id="ARBA00022825"/>
    </source>
</evidence>
<dbReference type="AlphaFoldDB" id="A0A0F7JT86"/>
<dbReference type="GO" id="GO:0004252">
    <property type="term" value="F:serine-type endopeptidase activity"/>
    <property type="evidence" value="ECO:0007669"/>
    <property type="project" value="UniProtKB-UniRule"/>
</dbReference>
<evidence type="ECO:0000313" key="9">
    <source>
        <dbReference type="Proteomes" id="UP000034024"/>
    </source>
</evidence>
<accession>A0A0F7JT86</accession>
<dbReference type="PROSITE" id="PS51892">
    <property type="entry name" value="SUBTILASE"/>
    <property type="match status" value="1"/>
</dbReference>
<keyword evidence="4 5" id="KW-0720">Serine protease</keyword>
<keyword evidence="9" id="KW-1185">Reference proteome</keyword>
<dbReference type="GO" id="GO:0006508">
    <property type="term" value="P:proteolysis"/>
    <property type="evidence" value="ECO:0007669"/>
    <property type="project" value="UniProtKB-KW"/>
</dbReference>
<dbReference type="PANTHER" id="PTHR43806:SF11">
    <property type="entry name" value="CEREVISIN-RELATED"/>
    <property type="match status" value="1"/>
</dbReference>
<evidence type="ECO:0000256" key="5">
    <source>
        <dbReference type="PROSITE-ProRule" id="PRU01240"/>
    </source>
</evidence>
<sequence length="454" mass="44523">MRLPVPVLCAVTLSLLLSACGGGGGGTITPVPEPTPAPAPTPGPVCTQSLSAQPAPAAAPVGGTAWMAGAADWSRPHVPGRVLVSSAVSGPALSTLGVTGQEVVPGVTVVTTLPGAEASVAGRLQAQGAVIQPDYLYVPLAVPNDPGVPGNGGVTVGGARYEQTYLTRVNAPQAWTFLQSCGKTPVAARTAVLDSLVNEAHPDLQGRLSAGRSYLAGGPSDDGGHGTATTGLIAATTNNGQGLAGLTWTGSVTPMEVIGASGASTSTVAQAVRDAVSGGALVINMSLGIAVTGTTDPDPVLSKALTDAAKSAVLVASAGNTAGDGLYYPASHPEVIAVGAAGSGDTLACYSARPLAGQTAQAAQFMIAPGGAGNCPGATNATQLLVLNQGSGYTLQAGTSFAAPLVSGAAALMRAANPALSSQETKSRLLASTRLTAEGVRFLDVNAAVRSATR</sequence>
<dbReference type="PANTHER" id="PTHR43806">
    <property type="entry name" value="PEPTIDASE S8"/>
    <property type="match status" value="1"/>
</dbReference>
<dbReference type="InterPro" id="IPR023828">
    <property type="entry name" value="Peptidase_S8_Ser-AS"/>
</dbReference>
<evidence type="ECO:0000259" key="7">
    <source>
        <dbReference type="Pfam" id="PF00082"/>
    </source>
</evidence>
<protein>
    <recommendedName>
        <fullName evidence="7">Peptidase S8/S53 domain-containing protein</fullName>
    </recommendedName>
</protein>
<feature type="chain" id="PRO_5002517276" description="Peptidase S8/S53 domain-containing protein" evidence="6">
    <location>
        <begin position="20"/>
        <end position="454"/>
    </location>
</feature>
<reference evidence="8 9" key="1">
    <citation type="submission" date="2015-01" db="EMBL/GenBank/DDBJ databases">
        <title>Deinococcus soli/N5/whole genome sequencing.</title>
        <authorList>
            <person name="Kim M.K."/>
            <person name="Srinivasan S."/>
            <person name="Lee J.-J."/>
        </authorList>
    </citation>
    <scope>NUCLEOTIDE SEQUENCE [LARGE SCALE GENOMIC DNA]</scope>
    <source>
        <strain evidence="8 9">N5</strain>
    </source>
</reference>
<dbReference type="InterPro" id="IPR000209">
    <property type="entry name" value="Peptidase_S8/S53_dom"/>
</dbReference>
<proteinExistence type="inferred from homology"/>
<dbReference type="PRINTS" id="PR00723">
    <property type="entry name" value="SUBTILISIN"/>
</dbReference>
<name>A0A0F7JT86_9DEIO</name>
<dbReference type="Pfam" id="PF00082">
    <property type="entry name" value="Peptidase_S8"/>
    <property type="match status" value="1"/>
</dbReference>
<dbReference type="SUPFAM" id="SSF52743">
    <property type="entry name" value="Subtilisin-like"/>
    <property type="match status" value="1"/>
</dbReference>
<dbReference type="PROSITE" id="PS51257">
    <property type="entry name" value="PROKAR_LIPOPROTEIN"/>
    <property type="match status" value="1"/>
</dbReference>
<dbReference type="OrthoDB" id="5240330at2"/>
<keyword evidence="3 5" id="KW-0378">Hydrolase</keyword>
<organism evidence="8 9">
    <name type="scientific">Deinococcus soli</name>
    <name type="common">ex Cha et al. 2016</name>
    <dbReference type="NCBI Taxonomy" id="1309411"/>
    <lineage>
        <taxon>Bacteria</taxon>
        <taxon>Thermotogati</taxon>
        <taxon>Deinococcota</taxon>
        <taxon>Deinococci</taxon>
        <taxon>Deinococcales</taxon>
        <taxon>Deinococcaceae</taxon>
        <taxon>Deinococcus</taxon>
    </lineage>
</organism>
<gene>
    <name evidence="8" type="ORF">SY84_13985</name>
</gene>
<keyword evidence="2 5" id="KW-0645">Protease</keyword>
<evidence type="ECO:0000256" key="6">
    <source>
        <dbReference type="SAM" id="SignalP"/>
    </source>
</evidence>
<dbReference type="EMBL" id="CP011389">
    <property type="protein sequence ID" value="AKH17943.1"/>
    <property type="molecule type" value="Genomic_DNA"/>
</dbReference>
<feature type="domain" description="Peptidase S8/S53" evidence="7">
    <location>
        <begin position="191"/>
        <end position="433"/>
    </location>
</feature>
<evidence type="ECO:0000256" key="1">
    <source>
        <dbReference type="ARBA" id="ARBA00011073"/>
    </source>
</evidence>
<dbReference type="PATRIC" id="fig|1309411.5.peg.2847"/>
<feature type="active site" description="Charge relay system" evidence="5">
    <location>
        <position position="225"/>
    </location>
</feature>
<evidence type="ECO:0000256" key="3">
    <source>
        <dbReference type="ARBA" id="ARBA00022801"/>
    </source>
</evidence>
<feature type="active site" description="Charge relay system" evidence="5">
    <location>
        <position position="194"/>
    </location>
</feature>
<dbReference type="PROSITE" id="PS00138">
    <property type="entry name" value="SUBTILASE_SER"/>
    <property type="match status" value="1"/>
</dbReference>
<feature type="signal peptide" evidence="6">
    <location>
        <begin position="1"/>
        <end position="19"/>
    </location>
</feature>